<dbReference type="PANTHER" id="PTHR23319:SF4">
    <property type="entry name" value="GRAM DOMAIN CONTAINING 1B, ISOFORM E"/>
    <property type="match status" value="1"/>
</dbReference>
<sequence length="799" mass="88884">MSSSSFSSSSSNNKNKNQYRPHSNTVSTGCPPPPPPIHTSNLPRRNSEGSPRRLPLVPIQQQQQPDVAIESPKTLSLERHFPDKSMTTIETNASEQENTEPIPASSPAPPIAVPETPVARLLGNRANRSRSRASSMSLQQQQDTTTAATAPTVNNNGTSSYDSDDVSSSQDEAMGTGLSQPAPGSIAAACHLEVANEKRNQEFHQLFRSVPENDPLIEDFGCALQKEILLQGRIYISENHLCFNANIFGWVTNLVIAFSDIVDIEKRTTALFIPNAIQVSTLQAKHFFASFLSRDQAYDLLLDVWRQSRPQPDASKSSDEDEEKQSSDQENDDESMDESDTSSGVYTYVDVEEDGVSASSNQDHPMDDAQVTDNAVQQPTTATADDPVATTAKDNVPADHTPHPKTQCACDEHYTKTVLETTFPCTLQTLYSMLYEGSFMKSFLQDQKNTDVNMGEWQPGQGSIESVRDVSYTKPLNGAIGPKSTKCLLKEEIYHKDLDDFVTEVTTTQTPDVPSGGSFSIKTKTCLMWGDNDQTRMLVTVLVDFTKSSWIKSTIESASISGQEEFYKALSEAINQKLSESHPKKGQGKKKKRVKRKKVKKRRANDDMDKENETLWAKIASSLSGVFKLATNTQLPTPSTSLISVLCMVLLVILNAYMARKMSLVDDRLESLYDEMQKSIGSQQASSTARYDKMKGSSSREGVSSWKKEEDDLWSWLGTIDTEKDPRMNLMEEPSMKQDQEDVSDDYLQDTFLAKEKLDQHMADIEDMIHRAGSRIGNVNHVVEFQRQRILQDWSKASS</sequence>
<dbReference type="CDD" id="cd13220">
    <property type="entry name" value="PH-GRAM_GRAMDC"/>
    <property type="match status" value="1"/>
</dbReference>
<dbReference type="GO" id="GO:0032366">
    <property type="term" value="P:intracellular sterol transport"/>
    <property type="evidence" value="ECO:0007669"/>
    <property type="project" value="TreeGrafter"/>
</dbReference>
<dbReference type="InterPro" id="IPR051482">
    <property type="entry name" value="Cholesterol_transport"/>
</dbReference>
<reference evidence="9 10" key="1">
    <citation type="submission" date="2023-03" db="EMBL/GenBank/DDBJ databases">
        <title>Genome sequence of Lichtheimia ornata CBS 291.66.</title>
        <authorList>
            <person name="Mohabir J.T."/>
            <person name="Shea T.P."/>
            <person name="Kurbessoian T."/>
            <person name="Berby B."/>
            <person name="Fontaine J."/>
            <person name="Livny J."/>
            <person name="Gnirke A."/>
            <person name="Stajich J.E."/>
            <person name="Cuomo C.A."/>
        </authorList>
    </citation>
    <scope>NUCLEOTIDE SEQUENCE [LARGE SCALE GENOMIC DNA]</scope>
    <source>
        <strain evidence="9">CBS 291.66</strain>
    </source>
</reference>
<dbReference type="PROSITE" id="PS51778">
    <property type="entry name" value="VAST"/>
    <property type="match status" value="1"/>
</dbReference>
<feature type="region of interest" description="Disordered" evidence="6">
    <location>
        <begin position="1"/>
        <end position="180"/>
    </location>
</feature>
<dbReference type="RefSeq" id="XP_058338331.1">
    <property type="nucleotide sequence ID" value="XM_058490936.1"/>
</dbReference>
<dbReference type="EMBL" id="JARTCD010000079">
    <property type="protein sequence ID" value="KAJ8653417.1"/>
    <property type="molecule type" value="Genomic_DNA"/>
</dbReference>
<proteinExistence type="inferred from homology"/>
<evidence type="ECO:0000256" key="3">
    <source>
        <dbReference type="ARBA" id="ARBA00022692"/>
    </source>
</evidence>
<feature type="compositionally biased region" description="Low complexity" evidence="6">
    <location>
        <begin position="119"/>
        <end position="150"/>
    </location>
</feature>
<feature type="compositionally biased region" description="Acidic residues" evidence="6">
    <location>
        <begin position="319"/>
        <end position="340"/>
    </location>
</feature>
<dbReference type="SMART" id="SM00568">
    <property type="entry name" value="GRAM"/>
    <property type="match status" value="1"/>
</dbReference>
<keyword evidence="5 7" id="KW-0472">Membrane</keyword>
<evidence type="ECO:0000256" key="5">
    <source>
        <dbReference type="ARBA" id="ARBA00023136"/>
    </source>
</evidence>
<evidence type="ECO:0000256" key="7">
    <source>
        <dbReference type="SAM" id="Phobius"/>
    </source>
</evidence>
<dbReference type="GO" id="GO:0032541">
    <property type="term" value="C:cortical endoplasmic reticulum"/>
    <property type="evidence" value="ECO:0007669"/>
    <property type="project" value="TreeGrafter"/>
</dbReference>
<evidence type="ECO:0000313" key="10">
    <source>
        <dbReference type="Proteomes" id="UP001234581"/>
    </source>
</evidence>
<dbReference type="GO" id="GO:0005886">
    <property type="term" value="C:plasma membrane"/>
    <property type="evidence" value="ECO:0007669"/>
    <property type="project" value="TreeGrafter"/>
</dbReference>
<evidence type="ECO:0000256" key="1">
    <source>
        <dbReference type="ARBA" id="ARBA00004167"/>
    </source>
</evidence>
<dbReference type="GO" id="GO:0120015">
    <property type="term" value="F:sterol transfer activity"/>
    <property type="evidence" value="ECO:0007669"/>
    <property type="project" value="TreeGrafter"/>
</dbReference>
<dbReference type="GO" id="GO:0032934">
    <property type="term" value="F:sterol binding"/>
    <property type="evidence" value="ECO:0007669"/>
    <property type="project" value="TreeGrafter"/>
</dbReference>
<feature type="domain" description="VASt" evidence="8">
    <location>
        <begin position="414"/>
        <end position="582"/>
    </location>
</feature>
<dbReference type="GO" id="GO:0140268">
    <property type="term" value="C:endoplasmic reticulum-plasma membrane contact site"/>
    <property type="evidence" value="ECO:0007669"/>
    <property type="project" value="TreeGrafter"/>
</dbReference>
<feature type="compositionally biased region" description="Low complexity" evidence="6">
    <location>
        <begin position="1"/>
        <end position="16"/>
    </location>
</feature>
<protein>
    <recommendedName>
        <fullName evidence="8">VASt domain-containing protein</fullName>
    </recommendedName>
</protein>
<dbReference type="InterPro" id="IPR004182">
    <property type="entry name" value="GRAM"/>
</dbReference>
<feature type="region of interest" description="Disordered" evidence="6">
    <location>
        <begin position="683"/>
        <end position="702"/>
    </location>
</feature>
<dbReference type="AlphaFoldDB" id="A0AAD7UVH0"/>
<accession>A0AAD7UVH0</accession>
<evidence type="ECO:0000256" key="6">
    <source>
        <dbReference type="SAM" id="MobiDB-lite"/>
    </source>
</evidence>
<dbReference type="InterPro" id="IPR011993">
    <property type="entry name" value="PH-like_dom_sf"/>
</dbReference>
<dbReference type="GO" id="GO:0005789">
    <property type="term" value="C:endoplasmic reticulum membrane"/>
    <property type="evidence" value="ECO:0007669"/>
    <property type="project" value="TreeGrafter"/>
</dbReference>
<dbReference type="InterPro" id="IPR031968">
    <property type="entry name" value="VASt"/>
</dbReference>
<feature type="compositionally biased region" description="Basic residues" evidence="6">
    <location>
        <begin position="584"/>
        <end position="603"/>
    </location>
</feature>
<feature type="transmembrane region" description="Helical" evidence="7">
    <location>
        <begin position="641"/>
        <end position="659"/>
    </location>
</feature>
<dbReference type="GO" id="GO:0005739">
    <property type="term" value="C:mitochondrion"/>
    <property type="evidence" value="ECO:0007669"/>
    <property type="project" value="TreeGrafter"/>
</dbReference>
<feature type="compositionally biased region" description="Polar residues" evidence="6">
    <location>
        <begin position="85"/>
        <end position="96"/>
    </location>
</feature>
<feature type="region of interest" description="Disordered" evidence="6">
    <location>
        <begin position="578"/>
        <end position="608"/>
    </location>
</feature>
<dbReference type="GeneID" id="83218365"/>
<feature type="compositionally biased region" description="Polar residues" evidence="6">
    <location>
        <begin position="18"/>
        <end position="28"/>
    </location>
</feature>
<dbReference type="Proteomes" id="UP001234581">
    <property type="component" value="Unassembled WGS sequence"/>
</dbReference>
<keyword evidence="3 7" id="KW-0812">Transmembrane</keyword>
<dbReference type="PANTHER" id="PTHR23319">
    <property type="entry name" value="GRAM DOMAIN CONTAINING 1B, ISOFORM E"/>
    <property type="match status" value="1"/>
</dbReference>
<feature type="region of interest" description="Disordered" evidence="6">
    <location>
        <begin position="309"/>
        <end position="343"/>
    </location>
</feature>
<dbReference type="Pfam" id="PF16016">
    <property type="entry name" value="VASt"/>
    <property type="match status" value="1"/>
</dbReference>
<evidence type="ECO:0000256" key="2">
    <source>
        <dbReference type="ARBA" id="ARBA00006582"/>
    </source>
</evidence>
<comment type="subcellular location">
    <subcellularLocation>
        <location evidence="1">Membrane</location>
        <topology evidence="1">Single-pass membrane protein</topology>
    </subcellularLocation>
</comment>
<evidence type="ECO:0000313" key="9">
    <source>
        <dbReference type="EMBL" id="KAJ8653417.1"/>
    </source>
</evidence>
<dbReference type="Pfam" id="PF02893">
    <property type="entry name" value="GRAM"/>
    <property type="match status" value="1"/>
</dbReference>
<keyword evidence="4 7" id="KW-1133">Transmembrane helix</keyword>
<evidence type="ECO:0000259" key="8">
    <source>
        <dbReference type="PROSITE" id="PS51778"/>
    </source>
</evidence>
<feature type="region of interest" description="Disordered" evidence="6">
    <location>
        <begin position="356"/>
        <end position="403"/>
    </location>
</feature>
<comment type="similarity">
    <text evidence="2">Belongs to the YSP2 family.</text>
</comment>
<feature type="compositionally biased region" description="Low complexity" evidence="6">
    <location>
        <begin position="379"/>
        <end position="392"/>
    </location>
</feature>
<organism evidence="9 10">
    <name type="scientific">Lichtheimia ornata</name>
    <dbReference type="NCBI Taxonomy" id="688661"/>
    <lineage>
        <taxon>Eukaryota</taxon>
        <taxon>Fungi</taxon>
        <taxon>Fungi incertae sedis</taxon>
        <taxon>Mucoromycota</taxon>
        <taxon>Mucoromycotina</taxon>
        <taxon>Mucoromycetes</taxon>
        <taxon>Mucorales</taxon>
        <taxon>Lichtheimiaceae</taxon>
        <taxon>Lichtheimia</taxon>
    </lineage>
</organism>
<gene>
    <name evidence="9" type="ORF">O0I10_010963</name>
</gene>
<comment type="caution">
    <text evidence="9">The sequence shown here is derived from an EMBL/GenBank/DDBJ whole genome shotgun (WGS) entry which is preliminary data.</text>
</comment>
<evidence type="ECO:0000256" key="4">
    <source>
        <dbReference type="ARBA" id="ARBA00022989"/>
    </source>
</evidence>
<name>A0AAD7UVH0_9FUNG</name>
<dbReference type="Gene3D" id="2.30.29.30">
    <property type="entry name" value="Pleckstrin-homology domain (PH domain)/Phosphotyrosine-binding domain (PTB)"/>
    <property type="match status" value="1"/>
</dbReference>
<keyword evidence="10" id="KW-1185">Reference proteome</keyword>